<dbReference type="InterPro" id="IPR011712">
    <property type="entry name" value="Sig_transdc_His_kin_sub3_dim/P"/>
</dbReference>
<dbReference type="CDD" id="cd16917">
    <property type="entry name" value="HATPase_UhpB-NarQ-NarX-like"/>
    <property type="match status" value="1"/>
</dbReference>
<keyword evidence="4" id="KW-0808">Transferase</keyword>
<dbReference type="PANTHER" id="PTHR24421">
    <property type="entry name" value="NITRATE/NITRITE SENSOR PROTEIN NARX-RELATED"/>
    <property type="match status" value="1"/>
</dbReference>
<keyword evidence="13" id="KW-1185">Reference proteome</keyword>
<dbReference type="InterPro" id="IPR055558">
    <property type="entry name" value="DUF7134"/>
</dbReference>
<evidence type="ECO:0000256" key="3">
    <source>
        <dbReference type="ARBA" id="ARBA00022553"/>
    </source>
</evidence>
<evidence type="ECO:0000256" key="4">
    <source>
        <dbReference type="ARBA" id="ARBA00022679"/>
    </source>
</evidence>
<evidence type="ECO:0000259" key="11">
    <source>
        <dbReference type="Pfam" id="PF23539"/>
    </source>
</evidence>
<accession>A0ABV6P3I3</accession>
<gene>
    <name evidence="12" type="ORF">ACFFHU_26060</name>
</gene>
<feature type="transmembrane region" description="Helical" evidence="9">
    <location>
        <begin position="84"/>
        <end position="101"/>
    </location>
</feature>
<dbReference type="RefSeq" id="WP_377342896.1">
    <property type="nucleotide sequence ID" value="NZ_JBHLUE010000026.1"/>
</dbReference>
<evidence type="ECO:0000256" key="2">
    <source>
        <dbReference type="ARBA" id="ARBA00012438"/>
    </source>
</evidence>
<evidence type="ECO:0000313" key="13">
    <source>
        <dbReference type="Proteomes" id="UP001589894"/>
    </source>
</evidence>
<keyword evidence="3" id="KW-0597">Phosphoprotein</keyword>
<name>A0ABV6P3I3_9ACTN</name>
<comment type="catalytic activity">
    <reaction evidence="1">
        <text>ATP + protein L-histidine = ADP + protein N-phospho-L-histidine.</text>
        <dbReference type="EC" id="2.7.13.3"/>
    </reaction>
</comment>
<keyword evidence="8" id="KW-0902">Two-component regulatory system</keyword>
<dbReference type="EMBL" id="JBHLUE010000026">
    <property type="protein sequence ID" value="MFC0567590.1"/>
    <property type="molecule type" value="Genomic_DNA"/>
</dbReference>
<protein>
    <recommendedName>
        <fullName evidence="2">histidine kinase</fullName>
        <ecNumber evidence="2">2.7.13.3</ecNumber>
    </recommendedName>
</protein>
<evidence type="ECO:0000256" key="9">
    <source>
        <dbReference type="SAM" id="Phobius"/>
    </source>
</evidence>
<proteinExistence type="predicted"/>
<dbReference type="Gene3D" id="1.20.5.1930">
    <property type="match status" value="1"/>
</dbReference>
<comment type="caution">
    <text evidence="12">The sequence shown here is derived from an EMBL/GenBank/DDBJ whole genome shotgun (WGS) entry which is preliminary data.</text>
</comment>
<dbReference type="InterPro" id="IPR050482">
    <property type="entry name" value="Sensor_HK_TwoCompSys"/>
</dbReference>
<keyword evidence="6 12" id="KW-0418">Kinase</keyword>
<dbReference type="PANTHER" id="PTHR24421:SF10">
    <property type="entry name" value="NITRATE_NITRITE SENSOR PROTEIN NARQ"/>
    <property type="match status" value="1"/>
</dbReference>
<dbReference type="Pfam" id="PF07730">
    <property type="entry name" value="HisKA_3"/>
    <property type="match status" value="1"/>
</dbReference>
<keyword evidence="9" id="KW-0812">Transmembrane</keyword>
<keyword evidence="5" id="KW-0547">Nucleotide-binding</keyword>
<feature type="domain" description="DUF7134" evidence="11">
    <location>
        <begin position="3"/>
        <end position="161"/>
    </location>
</feature>
<organism evidence="12 13">
    <name type="scientific">Plantactinospora siamensis</name>
    <dbReference type="NCBI Taxonomy" id="555372"/>
    <lineage>
        <taxon>Bacteria</taxon>
        <taxon>Bacillati</taxon>
        <taxon>Actinomycetota</taxon>
        <taxon>Actinomycetes</taxon>
        <taxon>Micromonosporales</taxon>
        <taxon>Micromonosporaceae</taxon>
        <taxon>Plantactinospora</taxon>
    </lineage>
</organism>
<evidence type="ECO:0000256" key="7">
    <source>
        <dbReference type="ARBA" id="ARBA00022840"/>
    </source>
</evidence>
<dbReference type="Gene3D" id="3.30.565.10">
    <property type="entry name" value="Histidine kinase-like ATPase, C-terminal domain"/>
    <property type="match status" value="1"/>
</dbReference>
<dbReference type="SUPFAM" id="SSF55874">
    <property type="entry name" value="ATPase domain of HSP90 chaperone/DNA topoisomerase II/histidine kinase"/>
    <property type="match status" value="1"/>
</dbReference>
<reference evidence="12 13" key="1">
    <citation type="submission" date="2024-09" db="EMBL/GenBank/DDBJ databases">
        <authorList>
            <person name="Sun Q."/>
            <person name="Mori K."/>
        </authorList>
    </citation>
    <scope>NUCLEOTIDE SEQUENCE [LARGE SCALE GENOMIC DNA]</scope>
    <source>
        <strain evidence="12 13">TBRC 2205</strain>
    </source>
</reference>
<evidence type="ECO:0000256" key="5">
    <source>
        <dbReference type="ARBA" id="ARBA00022741"/>
    </source>
</evidence>
<evidence type="ECO:0000313" key="12">
    <source>
        <dbReference type="EMBL" id="MFC0567590.1"/>
    </source>
</evidence>
<evidence type="ECO:0000259" key="10">
    <source>
        <dbReference type="Pfam" id="PF07730"/>
    </source>
</evidence>
<evidence type="ECO:0000256" key="1">
    <source>
        <dbReference type="ARBA" id="ARBA00000085"/>
    </source>
</evidence>
<dbReference type="Pfam" id="PF23539">
    <property type="entry name" value="DUF7134"/>
    <property type="match status" value="1"/>
</dbReference>
<evidence type="ECO:0000256" key="8">
    <source>
        <dbReference type="ARBA" id="ARBA00023012"/>
    </source>
</evidence>
<dbReference type="GO" id="GO:0016301">
    <property type="term" value="F:kinase activity"/>
    <property type="evidence" value="ECO:0007669"/>
    <property type="project" value="UniProtKB-KW"/>
</dbReference>
<evidence type="ECO:0000256" key="6">
    <source>
        <dbReference type="ARBA" id="ARBA00022777"/>
    </source>
</evidence>
<sequence length="394" mass="41992">MTRRSLAADLGVALLVLALSLAVLAAGGLGTASPEAVPLDGKGVALALAASLPLAGRRRAPLTAYLVVAVGTGLLLWQHYPLDFPFGCVLAVYTVAAAYGGDPRRALRWGTRVVVGAFVPVAATTYAAAGYWADGMLAGILFWALTFAGAWLAGDLSRVRRERLLELQERAERNDRETERERRLAAAEERTRIARELHDSAGHAINVILVQAGAARLLHERAPDRSLDAIRIIERVARGTIEEIDRLVHALRAGDADGTPEVPADPAALEELLDAHRADGLRIATDLRGTRVALPRSVAWAAYRILQESLTNAARHGEGSAAVTVAFSPAEVEISVSNPVRAVRAPAENPAGRSGHGIVGMRERATLLGGSLDVRVTDGTFRLRASLPYEEPVR</sequence>
<feature type="domain" description="Signal transduction histidine kinase subgroup 3 dimerisation and phosphoacceptor" evidence="10">
    <location>
        <begin position="189"/>
        <end position="254"/>
    </location>
</feature>
<keyword evidence="9" id="KW-0472">Membrane</keyword>
<keyword evidence="9" id="KW-1133">Transmembrane helix</keyword>
<dbReference type="EC" id="2.7.13.3" evidence="2"/>
<feature type="transmembrane region" description="Helical" evidence="9">
    <location>
        <begin position="113"/>
        <end position="129"/>
    </location>
</feature>
<dbReference type="Proteomes" id="UP001589894">
    <property type="component" value="Unassembled WGS sequence"/>
</dbReference>
<dbReference type="InterPro" id="IPR036890">
    <property type="entry name" value="HATPase_C_sf"/>
</dbReference>
<feature type="transmembrane region" description="Helical" evidence="9">
    <location>
        <begin position="135"/>
        <end position="154"/>
    </location>
</feature>
<keyword evidence="7" id="KW-0067">ATP-binding</keyword>